<reference evidence="2" key="1">
    <citation type="submission" date="2021-06" db="EMBL/GenBank/DDBJ databases">
        <authorList>
            <person name="Kallberg Y."/>
            <person name="Tangrot J."/>
            <person name="Rosling A."/>
        </authorList>
    </citation>
    <scope>NUCLEOTIDE SEQUENCE</scope>
    <source>
        <strain evidence="2">CL551</strain>
    </source>
</reference>
<organism evidence="2 3">
    <name type="scientific">Acaulospora morrowiae</name>
    <dbReference type="NCBI Taxonomy" id="94023"/>
    <lineage>
        <taxon>Eukaryota</taxon>
        <taxon>Fungi</taxon>
        <taxon>Fungi incertae sedis</taxon>
        <taxon>Mucoromycota</taxon>
        <taxon>Glomeromycotina</taxon>
        <taxon>Glomeromycetes</taxon>
        <taxon>Diversisporales</taxon>
        <taxon>Acaulosporaceae</taxon>
        <taxon>Acaulospora</taxon>
    </lineage>
</organism>
<accession>A0A9N9DRH6</accession>
<dbReference type="OrthoDB" id="2438358at2759"/>
<feature type="compositionally biased region" description="Polar residues" evidence="1">
    <location>
        <begin position="83"/>
        <end position="101"/>
    </location>
</feature>
<feature type="non-terminal residue" evidence="2">
    <location>
        <position position="144"/>
    </location>
</feature>
<feature type="compositionally biased region" description="Polar residues" evidence="1">
    <location>
        <begin position="63"/>
        <end position="76"/>
    </location>
</feature>
<gene>
    <name evidence="2" type="ORF">AMORRO_LOCUS9953</name>
</gene>
<protein>
    <submittedName>
        <fullName evidence="2">11676_t:CDS:1</fullName>
    </submittedName>
</protein>
<dbReference type="Proteomes" id="UP000789342">
    <property type="component" value="Unassembled WGS sequence"/>
</dbReference>
<proteinExistence type="predicted"/>
<feature type="compositionally biased region" description="Polar residues" evidence="1">
    <location>
        <begin position="39"/>
        <end position="52"/>
    </location>
</feature>
<evidence type="ECO:0000313" key="3">
    <source>
        <dbReference type="Proteomes" id="UP000789342"/>
    </source>
</evidence>
<feature type="compositionally biased region" description="Basic and acidic residues" evidence="1">
    <location>
        <begin position="22"/>
        <end position="37"/>
    </location>
</feature>
<keyword evidence="3" id="KW-1185">Reference proteome</keyword>
<comment type="caution">
    <text evidence="2">The sequence shown here is derived from an EMBL/GenBank/DDBJ whole genome shotgun (WGS) entry which is preliminary data.</text>
</comment>
<dbReference type="EMBL" id="CAJVPV010010384">
    <property type="protein sequence ID" value="CAG8650740.1"/>
    <property type="molecule type" value="Genomic_DNA"/>
</dbReference>
<feature type="region of interest" description="Disordered" evidence="1">
    <location>
        <begin position="1"/>
        <end position="122"/>
    </location>
</feature>
<feature type="compositionally biased region" description="Polar residues" evidence="1">
    <location>
        <begin position="1"/>
        <end position="21"/>
    </location>
</feature>
<name>A0A9N9DRH6_9GLOM</name>
<sequence>IVNNTQNVSSTEDISSENFEQNPRDDSSKQIDSRFDENLTYNIVDNASNSDEPNSRRLAHANASASGITDNTLNPNDTHEESNTSNLDTYQESVSPTSPIHTESKSLEEKEEDEIMDSMYKERTSKEIIQKIKEKRLRDQDLSI</sequence>
<dbReference type="AlphaFoldDB" id="A0A9N9DRH6"/>
<evidence type="ECO:0000256" key="1">
    <source>
        <dbReference type="SAM" id="MobiDB-lite"/>
    </source>
</evidence>
<evidence type="ECO:0000313" key="2">
    <source>
        <dbReference type="EMBL" id="CAG8650740.1"/>
    </source>
</evidence>